<dbReference type="InterPro" id="IPR005164">
    <property type="entry name" value="Allantoicase"/>
</dbReference>
<name>A0ABD3R7X3_9STRA</name>
<keyword evidence="2" id="KW-0175">Coiled coil</keyword>
<dbReference type="Pfam" id="PF00085">
    <property type="entry name" value="Thioredoxin"/>
    <property type="match status" value="1"/>
</dbReference>
<proteinExistence type="inferred from homology"/>
<dbReference type="PROSITE" id="PS00194">
    <property type="entry name" value="THIOREDOXIN_1"/>
    <property type="match status" value="1"/>
</dbReference>
<reference evidence="5 6" key="1">
    <citation type="submission" date="2024-10" db="EMBL/GenBank/DDBJ databases">
        <title>Updated reference genomes for cyclostephanoid diatoms.</title>
        <authorList>
            <person name="Roberts W.R."/>
            <person name="Alverson A.J."/>
        </authorList>
    </citation>
    <scope>NUCLEOTIDE SEQUENCE [LARGE SCALE GENOMIC DNA]</scope>
    <source>
        <strain evidence="5 6">AJA228-03</strain>
    </source>
</reference>
<dbReference type="Gene3D" id="2.60.120.260">
    <property type="entry name" value="Galactose-binding domain-like"/>
    <property type="match status" value="2"/>
</dbReference>
<evidence type="ECO:0000313" key="6">
    <source>
        <dbReference type="Proteomes" id="UP001530377"/>
    </source>
</evidence>
<evidence type="ECO:0000313" key="5">
    <source>
        <dbReference type="EMBL" id="KAL3808918.1"/>
    </source>
</evidence>
<accession>A0ABD3R7X3</accession>
<dbReference type="SUPFAM" id="SSF52833">
    <property type="entry name" value="Thioredoxin-like"/>
    <property type="match status" value="1"/>
</dbReference>
<comment type="similarity">
    <text evidence="1">Belongs to the allantoicase family.</text>
</comment>
<dbReference type="InterPro" id="IPR013766">
    <property type="entry name" value="Thioredoxin_domain"/>
</dbReference>
<feature type="coiled-coil region" evidence="2">
    <location>
        <begin position="834"/>
        <end position="879"/>
    </location>
</feature>
<dbReference type="PANTHER" id="PTHR12045:SF3">
    <property type="entry name" value="INACTIVE ALLANTOICASE-RELATED"/>
    <property type="match status" value="1"/>
</dbReference>
<dbReference type="PROSITE" id="PS51352">
    <property type="entry name" value="THIOREDOXIN_2"/>
    <property type="match status" value="1"/>
</dbReference>
<evidence type="ECO:0000259" key="4">
    <source>
        <dbReference type="PROSITE" id="PS51352"/>
    </source>
</evidence>
<dbReference type="InterPro" id="IPR017937">
    <property type="entry name" value="Thioredoxin_CS"/>
</dbReference>
<evidence type="ECO:0000256" key="3">
    <source>
        <dbReference type="SAM" id="MobiDB-lite"/>
    </source>
</evidence>
<organism evidence="5 6">
    <name type="scientific">Cyclostephanos tholiformis</name>
    <dbReference type="NCBI Taxonomy" id="382380"/>
    <lineage>
        <taxon>Eukaryota</taxon>
        <taxon>Sar</taxon>
        <taxon>Stramenopiles</taxon>
        <taxon>Ochrophyta</taxon>
        <taxon>Bacillariophyta</taxon>
        <taxon>Coscinodiscophyceae</taxon>
        <taxon>Thalassiosirophycidae</taxon>
        <taxon>Stephanodiscales</taxon>
        <taxon>Stephanodiscaceae</taxon>
        <taxon>Cyclostephanos</taxon>
    </lineage>
</organism>
<dbReference type="AlphaFoldDB" id="A0ABD3R7X3"/>
<dbReference type="InterPro" id="IPR008979">
    <property type="entry name" value="Galactose-bd-like_sf"/>
</dbReference>
<dbReference type="InterPro" id="IPR036249">
    <property type="entry name" value="Thioredoxin-like_sf"/>
</dbReference>
<feature type="region of interest" description="Disordered" evidence="3">
    <location>
        <begin position="1"/>
        <end position="25"/>
    </location>
</feature>
<protein>
    <recommendedName>
        <fullName evidence="4">Thioredoxin domain-containing protein</fullName>
    </recommendedName>
</protein>
<dbReference type="PANTHER" id="PTHR12045">
    <property type="entry name" value="ALLANTOICASE"/>
    <property type="match status" value="1"/>
</dbReference>
<dbReference type="InterPro" id="IPR015908">
    <property type="entry name" value="Allantoicase_dom"/>
</dbReference>
<comment type="caution">
    <text evidence="5">The sequence shown here is derived from an EMBL/GenBank/DDBJ whole genome shotgun (WGS) entry which is preliminary data.</text>
</comment>
<keyword evidence="6" id="KW-1185">Reference proteome</keyword>
<feature type="domain" description="Thioredoxin" evidence="4">
    <location>
        <begin position="684"/>
        <end position="807"/>
    </location>
</feature>
<dbReference type="Proteomes" id="UP001530377">
    <property type="component" value="Unassembled WGS sequence"/>
</dbReference>
<sequence>MRDSLTPPPDDDDGTTVGTVGVGPGSHHDDEIINLTSSETGAIVLFATDEWFAIADNLLNSHPPAFDPDAYCDEGKVMDGWETRRRRFPGHDWCVIALGGGGRLATGGGVGAACRSVAATMKGGKDNNDDAVVVVEGDGEGGGDWITILPIVPLMPGHEGTRHHAFEVSRGAMARMKTIGGVTHLRLNYFPDGGVARIRAYGRAVGGGTSTRATAPGGGVVAPSPSPPVGRTIVNHDDSSALALILPSERRYPRPELSSELNGGVGLACSNAHYGTPSELLRPGLGMNMNDGWETARHPDRPSIVVRDSRTGLQDTSLSDWCVIKLGMGGAVGGGGGGGGGVDRIIVDTRHFRGNYPESVAIDGCYVDPAVVSSADERVCESASGKVGVRGGIEWFPLLNRTRLTAHAEHEYTTGGGGYVVNAHMAVTHVRIQITPDGGLSRVRIYGHPAEGANAQIVGMNNFLFPPTLMPGMPISHPLMTSPPPSSNSKLFDESNTLPSSSLPSYFMTTVSPAPAAGPLPAFKSSISIVLSAGNSGGGSHATRKLCPVWTNTPPSTPLLNAPFNCAVLDASTSNSDRRYLVIAVRDAPLAFVCGCDRMACTILSSSVLGAAVDFLELAMLMNKTRANGTSPHDIYVKGIKSTLHLFLAKESKRVIDCTSKKMMMRDDVEINSKDEFLCSALTYSLGLQAAFFLALAATSAAAIELTPENFYKETDGKTVFIKFFAPWCGHCKALKPDWDKLIADFEGSPDKMIADVDCTAEGEPLCTEFGIQGFPTLKWGDPSDLQDYNGGRSYEDLKQFADEHLKPQCTIKNLDLCDDEKKALIMKYQGMSKDDLIAAAALEEEKMEAAEKNFGEEVEKLQAKYEELSKEKDDAIRAIKDAGLGLLKSVLRSKEAPEAKDEL</sequence>
<dbReference type="SUPFAM" id="SSF49785">
    <property type="entry name" value="Galactose-binding domain-like"/>
    <property type="match status" value="2"/>
</dbReference>
<dbReference type="Gene3D" id="3.40.30.10">
    <property type="entry name" value="Glutaredoxin"/>
    <property type="match status" value="1"/>
</dbReference>
<evidence type="ECO:0000256" key="1">
    <source>
        <dbReference type="ARBA" id="ARBA00009242"/>
    </source>
</evidence>
<dbReference type="EMBL" id="JALLPB020000459">
    <property type="protein sequence ID" value="KAL3808918.1"/>
    <property type="molecule type" value="Genomic_DNA"/>
</dbReference>
<gene>
    <name evidence="5" type="ORF">ACHAXA_004686</name>
</gene>
<dbReference type="Pfam" id="PF03561">
    <property type="entry name" value="Allantoicase"/>
    <property type="match status" value="2"/>
</dbReference>
<evidence type="ECO:0000256" key="2">
    <source>
        <dbReference type="SAM" id="Coils"/>
    </source>
</evidence>